<evidence type="ECO:0000313" key="2">
    <source>
        <dbReference type="EMBL" id="CAL1388004.1"/>
    </source>
</evidence>
<proteinExistence type="predicted"/>
<reference evidence="2 3" key="1">
    <citation type="submission" date="2024-04" db="EMBL/GenBank/DDBJ databases">
        <authorList>
            <person name="Fracassetti M."/>
        </authorList>
    </citation>
    <scope>NUCLEOTIDE SEQUENCE [LARGE SCALE GENOMIC DNA]</scope>
</reference>
<keyword evidence="3" id="KW-1185">Reference proteome</keyword>
<sequence length="187" mass="19890">MAVIVLDPSSSAGLLPTPPLSRMKAVVLNPTSSAGLLPTPPPSKRLLPLPCSLSASSGFGGGYNRKSCSSTSPSPPRQNHEKKQKTTANKKLQFQRCHDSKCAEKKKKPYYSGASFSVPSPPPDSLPLPSFLSGGPLATRIQSKLPPPLQKQPYSRDFLLSLSQSAPATCPPIHHQLDLSRLPSGIC</sequence>
<protein>
    <submittedName>
        <fullName evidence="2">Uncharacterized protein</fullName>
    </submittedName>
</protein>
<dbReference type="EMBL" id="OZ034818">
    <property type="protein sequence ID" value="CAL1388004.1"/>
    <property type="molecule type" value="Genomic_DNA"/>
</dbReference>
<organism evidence="2 3">
    <name type="scientific">Linum trigynum</name>
    <dbReference type="NCBI Taxonomy" id="586398"/>
    <lineage>
        <taxon>Eukaryota</taxon>
        <taxon>Viridiplantae</taxon>
        <taxon>Streptophyta</taxon>
        <taxon>Embryophyta</taxon>
        <taxon>Tracheophyta</taxon>
        <taxon>Spermatophyta</taxon>
        <taxon>Magnoliopsida</taxon>
        <taxon>eudicotyledons</taxon>
        <taxon>Gunneridae</taxon>
        <taxon>Pentapetalae</taxon>
        <taxon>rosids</taxon>
        <taxon>fabids</taxon>
        <taxon>Malpighiales</taxon>
        <taxon>Linaceae</taxon>
        <taxon>Linum</taxon>
    </lineage>
</organism>
<accession>A0AAV2EQB1</accession>
<dbReference type="Proteomes" id="UP001497516">
    <property type="component" value="Chromosome 5"/>
</dbReference>
<evidence type="ECO:0000256" key="1">
    <source>
        <dbReference type="SAM" id="MobiDB-lite"/>
    </source>
</evidence>
<feature type="region of interest" description="Disordered" evidence="1">
    <location>
        <begin position="62"/>
        <end position="105"/>
    </location>
</feature>
<name>A0AAV2EQB1_9ROSI</name>
<dbReference type="AlphaFoldDB" id="A0AAV2EQB1"/>
<evidence type="ECO:0000313" key="3">
    <source>
        <dbReference type="Proteomes" id="UP001497516"/>
    </source>
</evidence>
<gene>
    <name evidence="2" type="ORF">LTRI10_LOCUS28954</name>
</gene>